<keyword evidence="2" id="KW-0677">Repeat</keyword>
<dbReference type="PROSITE" id="PS50088">
    <property type="entry name" value="ANK_REPEAT"/>
    <property type="match status" value="1"/>
</dbReference>
<evidence type="ECO:0000256" key="5">
    <source>
        <dbReference type="PROSITE-ProRule" id="PRU00023"/>
    </source>
</evidence>
<evidence type="ECO:0000313" key="6">
    <source>
        <dbReference type="EMBL" id="KAL0203452.1"/>
    </source>
</evidence>
<evidence type="ECO:0000256" key="1">
    <source>
        <dbReference type="ARBA" id="ARBA00005949"/>
    </source>
</evidence>
<feature type="non-terminal residue" evidence="6">
    <location>
        <position position="1"/>
    </location>
</feature>
<reference evidence="6 7" key="1">
    <citation type="submission" date="2024-05" db="EMBL/GenBank/DDBJ databases">
        <title>Genome sequencing and assembly of Indian major carp, Cirrhinus mrigala (Hamilton, 1822).</title>
        <authorList>
            <person name="Mohindra V."/>
            <person name="Chowdhury L.M."/>
            <person name="Lal K."/>
            <person name="Jena J.K."/>
        </authorList>
    </citation>
    <scope>NUCLEOTIDE SEQUENCE [LARGE SCALE GENOMIC DNA]</scope>
    <source>
        <strain evidence="6">CM1030</strain>
        <tissue evidence="6">Blood</tissue>
    </source>
</reference>
<comment type="similarity">
    <text evidence="1">Belongs to the ankyrin SOCS box (ASB) family.</text>
</comment>
<dbReference type="InterPro" id="IPR002110">
    <property type="entry name" value="Ankyrin_rpt"/>
</dbReference>
<comment type="caution">
    <text evidence="6">The sequence shown here is derived from an EMBL/GenBank/DDBJ whole genome shotgun (WGS) entry which is preliminary data.</text>
</comment>
<proteinExistence type="inferred from homology"/>
<dbReference type="PANTHER" id="PTHR24136">
    <property type="entry name" value="SOWAH (DROSOPHILA) HOMOLOG"/>
    <property type="match status" value="1"/>
</dbReference>
<accession>A0ABD0RY23</accession>
<dbReference type="AlphaFoldDB" id="A0ABD0RY23"/>
<protein>
    <submittedName>
        <fullName evidence="6">Uncharacterized protein</fullName>
    </submittedName>
</protein>
<feature type="repeat" description="ANK" evidence="5">
    <location>
        <begin position="7"/>
        <end position="39"/>
    </location>
</feature>
<dbReference type="Pfam" id="PF00023">
    <property type="entry name" value="Ank"/>
    <property type="match status" value="1"/>
</dbReference>
<feature type="non-terminal residue" evidence="6">
    <location>
        <position position="50"/>
    </location>
</feature>
<dbReference type="Proteomes" id="UP001529510">
    <property type="component" value="Unassembled WGS sequence"/>
</dbReference>
<evidence type="ECO:0000256" key="2">
    <source>
        <dbReference type="ARBA" id="ARBA00022737"/>
    </source>
</evidence>
<gene>
    <name evidence="6" type="ORF">M9458_001470</name>
</gene>
<keyword evidence="3" id="KW-0833">Ubl conjugation pathway</keyword>
<dbReference type="InterPro" id="IPR036770">
    <property type="entry name" value="Ankyrin_rpt-contain_sf"/>
</dbReference>
<keyword evidence="4 5" id="KW-0040">ANK repeat</keyword>
<dbReference type="SUPFAM" id="SSF48403">
    <property type="entry name" value="Ankyrin repeat"/>
    <property type="match status" value="1"/>
</dbReference>
<organism evidence="6 7">
    <name type="scientific">Cirrhinus mrigala</name>
    <name type="common">Mrigala</name>
    <dbReference type="NCBI Taxonomy" id="683832"/>
    <lineage>
        <taxon>Eukaryota</taxon>
        <taxon>Metazoa</taxon>
        <taxon>Chordata</taxon>
        <taxon>Craniata</taxon>
        <taxon>Vertebrata</taxon>
        <taxon>Euteleostomi</taxon>
        <taxon>Actinopterygii</taxon>
        <taxon>Neopterygii</taxon>
        <taxon>Teleostei</taxon>
        <taxon>Ostariophysi</taxon>
        <taxon>Cypriniformes</taxon>
        <taxon>Cyprinidae</taxon>
        <taxon>Labeoninae</taxon>
        <taxon>Labeonini</taxon>
        <taxon>Cirrhinus</taxon>
    </lineage>
</organism>
<sequence>VNATTIDGVTPLFNACSAGSVTCTEVLLEHGAKPQAEACQPSPIHEASSK</sequence>
<dbReference type="PROSITE" id="PS50297">
    <property type="entry name" value="ANK_REP_REGION"/>
    <property type="match status" value="1"/>
</dbReference>
<keyword evidence="7" id="KW-1185">Reference proteome</keyword>
<dbReference type="Gene3D" id="1.25.40.20">
    <property type="entry name" value="Ankyrin repeat-containing domain"/>
    <property type="match status" value="1"/>
</dbReference>
<evidence type="ECO:0000256" key="4">
    <source>
        <dbReference type="ARBA" id="ARBA00023043"/>
    </source>
</evidence>
<evidence type="ECO:0000313" key="7">
    <source>
        <dbReference type="Proteomes" id="UP001529510"/>
    </source>
</evidence>
<evidence type="ECO:0000256" key="3">
    <source>
        <dbReference type="ARBA" id="ARBA00022786"/>
    </source>
</evidence>
<dbReference type="PANTHER" id="PTHR24136:SF18">
    <property type="entry name" value="ANKYRIN REPEAT AND SOCS BOX PROTEIN 5"/>
    <property type="match status" value="1"/>
</dbReference>
<dbReference type="InterPro" id="IPR051573">
    <property type="entry name" value="Ankyrin-SOCS_box_domain"/>
</dbReference>
<name>A0ABD0RY23_CIRMR</name>
<dbReference type="EMBL" id="JAMKFB020000001">
    <property type="protein sequence ID" value="KAL0203452.1"/>
    <property type="molecule type" value="Genomic_DNA"/>
</dbReference>